<proteinExistence type="predicted"/>
<name>A0A916WYP3_9ACTN</name>
<comment type="caution">
    <text evidence="1">The sequence shown here is derived from an EMBL/GenBank/DDBJ whole genome shotgun (WGS) entry which is preliminary data.</text>
</comment>
<dbReference type="EMBL" id="BMGC01000024">
    <property type="protein sequence ID" value="GGB40168.1"/>
    <property type="molecule type" value="Genomic_DNA"/>
</dbReference>
<keyword evidence="2" id="KW-1185">Reference proteome</keyword>
<dbReference type="InterPro" id="IPR035169">
    <property type="entry name" value="DUF5318"/>
</dbReference>
<dbReference type="Pfam" id="PF17249">
    <property type="entry name" value="DUF5318"/>
    <property type="match status" value="1"/>
</dbReference>
<reference evidence="1" key="1">
    <citation type="journal article" date="2014" name="Int. J. Syst. Evol. Microbiol.">
        <title>Complete genome sequence of Corynebacterium casei LMG S-19264T (=DSM 44701T), isolated from a smear-ripened cheese.</title>
        <authorList>
            <consortium name="US DOE Joint Genome Institute (JGI-PGF)"/>
            <person name="Walter F."/>
            <person name="Albersmeier A."/>
            <person name="Kalinowski J."/>
            <person name="Ruckert C."/>
        </authorList>
    </citation>
    <scope>NUCLEOTIDE SEQUENCE</scope>
    <source>
        <strain evidence="1">CGMCC 1.12827</strain>
    </source>
</reference>
<evidence type="ECO:0008006" key="3">
    <source>
        <dbReference type="Google" id="ProtNLM"/>
    </source>
</evidence>
<dbReference type="AlphaFoldDB" id="A0A916WYP3"/>
<evidence type="ECO:0000313" key="1">
    <source>
        <dbReference type="EMBL" id="GGB40168.1"/>
    </source>
</evidence>
<dbReference type="Proteomes" id="UP000621454">
    <property type="component" value="Unassembled WGS sequence"/>
</dbReference>
<organism evidence="1 2">
    <name type="scientific">Gordonia jinhuaensis</name>
    <dbReference type="NCBI Taxonomy" id="1517702"/>
    <lineage>
        <taxon>Bacteria</taxon>
        <taxon>Bacillati</taxon>
        <taxon>Actinomycetota</taxon>
        <taxon>Actinomycetes</taxon>
        <taxon>Mycobacteriales</taxon>
        <taxon>Gordoniaceae</taxon>
        <taxon>Gordonia</taxon>
    </lineage>
</organism>
<reference evidence="1" key="2">
    <citation type="submission" date="2020-09" db="EMBL/GenBank/DDBJ databases">
        <authorList>
            <person name="Sun Q."/>
            <person name="Zhou Y."/>
        </authorList>
    </citation>
    <scope>NUCLEOTIDE SEQUENCE</scope>
    <source>
        <strain evidence="1">CGMCC 1.12827</strain>
    </source>
</reference>
<protein>
    <recommendedName>
        <fullName evidence="3">DUF5318 domain-containing protein</fullName>
    </recommendedName>
</protein>
<sequence>MLAAVRSGRTAVAEVCDADPYLLRAAKFHGRGSDVVCPICRKEQVTLVSWVFGDSLGAISGSARSGEEITELAATHEEFSVHTVEVCRTCHWNHLVQSYALGRPATGKPRRRRRAAGH</sequence>
<gene>
    <name evidence="1" type="ORF">GCM10011489_29720</name>
</gene>
<evidence type="ECO:0000313" key="2">
    <source>
        <dbReference type="Proteomes" id="UP000621454"/>
    </source>
</evidence>
<accession>A0A916WYP3</accession>